<comment type="caution">
    <text evidence="2">The sequence shown here is derived from an EMBL/GenBank/DDBJ whole genome shotgun (WGS) entry which is preliminary data.</text>
</comment>
<evidence type="ECO:0000313" key="3">
    <source>
        <dbReference type="Proteomes" id="UP000470246"/>
    </source>
</evidence>
<dbReference type="EMBL" id="JAAGWF010000022">
    <property type="protein sequence ID" value="NEK59904.1"/>
    <property type="molecule type" value="Genomic_DNA"/>
</dbReference>
<dbReference type="AlphaFoldDB" id="A0A7K3W6T3"/>
<name>A0A7K3W6T3_9ACTN</name>
<dbReference type="RefSeq" id="WP_163483278.1">
    <property type="nucleotide sequence ID" value="NZ_JAAGWF010000022.1"/>
</dbReference>
<feature type="region of interest" description="Disordered" evidence="1">
    <location>
        <begin position="226"/>
        <end position="256"/>
    </location>
</feature>
<dbReference type="Proteomes" id="UP000470246">
    <property type="component" value="Unassembled WGS sequence"/>
</dbReference>
<evidence type="ECO:0000313" key="2">
    <source>
        <dbReference type="EMBL" id="NEK59904.1"/>
    </source>
</evidence>
<protein>
    <submittedName>
        <fullName evidence="2">Uncharacterized protein</fullName>
    </submittedName>
</protein>
<organism evidence="2 3">
    <name type="scientific">Geodermatophilus sabuli</name>
    <dbReference type="NCBI Taxonomy" id="1564158"/>
    <lineage>
        <taxon>Bacteria</taxon>
        <taxon>Bacillati</taxon>
        <taxon>Actinomycetota</taxon>
        <taxon>Actinomycetes</taxon>
        <taxon>Geodermatophilales</taxon>
        <taxon>Geodermatophilaceae</taxon>
        <taxon>Geodermatophilus</taxon>
    </lineage>
</organism>
<keyword evidence="3" id="KW-1185">Reference proteome</keyword>
<reference evidence="2 3" key="1">
    <citation type="submission" date="2020-02" db="EMBL/GenBank/DDBJ databases">
        <title>Geodermatophilus sabuli CPCC 205279 I12A-02694.</title>
        <authorList>
            <person name="Jiang Z."/>
        </authorList>
    </citation>
    <scope>NUCLEOTIDE SEQUENCE [LARGE SCALE GENOMIC DNA]</scope>
    <source>
        <strain evidence="2 3">I12A-02694</strain>
    </source>
</reference>
<gene>
    <name evidence="2" type="ORF">GCU56_18780</name>
</gene>
<sequence length="256" mass="28118">MSLIELTERGARAVVGYRKINRRIKDLSGQGTTAWTQDDAARLEDAERSADVAEQEIERGFPLLHNHALMGLWGALEAMIDDVCVSWLDLHPERVTADGFPRIQVELNQFLALGALEQKRHVVEELKRKQGSAAKIGAGQFEAVLDAIGLGGPIDANVRSVLRIAKSYRNVVAHRGGTADARLLADCPDLQLTLGEPVRVSDAQMQSIIFAMWWYAEEINRRRRQASGLPAGPNDLPPGMTSPSDLSEPFKATETS</sequence>
<evidence type="ECO:0000256" key="1">
    <source>
        <dbReference type="SAM" id="MobiDB-lite"/>
    </source>
</evidence>
<accession>A0A7K3W6T3</accession>
<proteinExistence type="predicted"/>